<evidence type="ECO:0000313" key="3">
    <source>
        <dbReference type="Proteomes" id="UP000265618"/>
    </source>
</evidence>
<evidence type="ECO:0000256" key="1">
    <source>
        <dbReference type="SAM" id="MobiDB-lite"/>
    </source>
</evidence>
<name>A0A9K3CM53_9EUKA</name>
<dbReference type="AlphaFoldDB" id="A0A9K3CM53"/>
<feature type="region of interest" description="Disordered" evidence="1">
    <location>
        <begin position="54"/>
        <end position="151"/>
    </location>
</feature>
<comment type="caution">
    <text evidence="2">The sequence shown here is derived from an EMBL/GenBank/DDBJ whole genome shotgun (WGS) entry which is preliminary data.</text>
</comment>
<reference evidence="2 3" key="1">
    <citation type="journal article" date="2018" name="PLoS ONE">
        <title>The draft genome of Kipferlia bialata reveals reductive genome evolution in fornicate parasites.</title>
        <authorList>
            <person name="Tanifuji G."/>
            <person name="Takabayashi S."/>
            <person name="Kume K."/>
            <person name="Takagi M."/>
            <person name="Nakayama T."/>
            <person name="Kamikawa R."/>
            <person name="Inagaki Y."/>
            <person name="Hashimoto T."/>
        </authorList>
    </citation>
    <scope>NUCLEOTIDE SEQUENCE [LARGE SCALE GENOMIC DNA]</scope>
    <source>
        <strain evidence="2">NY0173</strain>
    </source>
</reference>
<feature type="compositionally biased region" description="Basic and acidic residues" evidence="1">
    <location>
        <begin position="125"/>
        <end position="138"/>
    </location>
</feature>
<organism evidence="2 3">
    <name type="scientific">Kipferlia bialata</name>
    <dbReference type="NCBI Taxonomy" id="797122"/>
    <lineage>
        <taxon>Eukaryota</taxon>
        <taxon>Metamonada</taxon>
        <taxon>Carpediemonas-like organisms</taxon>
        <taxon>Kipferlia</taxon>
    </lineage>
</organism>
<feature type="compositionally biased region" description="Basic and acidic residues" evidence="1">
    <location>
        <begin position="94"/>
        <end position="112"/>
    </location>
</feature>
<feature type="compositionally biased region" description="Basic and acidic residues" evidence="1">
    <location>
        <begin position="54"/>
        <end position="63"/>
    </location>
</feature>
<feature type="compositionally biased region" description="Basic residues" evidence="1">
    <location>
        <begin position="71"/>
        <end position="80"/>
    </location>
</feature>
<proteinExistence type="predicted"/>
<dbReference type="EMBL" id="BDIP01000019">
    <property type="protein sequence ID" value="GIQ79524.1"/>
    <property type="molecule type" value="Genomic_DNA"/>
</dbReference>
<evidence type="ECO:0000313" key="2">
    <source>
        <dbReference type="EMBL" id="GIQ79524.1"/>
    </source>
</evidence>
<sequence length="617" mass="66477">MVSPALTRALDSTRANKLLDLATHLLKGCSREALCTLSGALLDGCLKAVQLDAARAKNKDKVSAKPPTVRRPVHRSKRITSIHAMPISPAAKVYTDREKGRDLARRGRDPRRSQSKGRQSQMCRSTRDRDPPMPEGRRLSSTPEPSVSLTGCLSVANVRRDGEEEAAEADTPLGALQKSRAERGEAFYQPPILHLIPLINGRLRFCKVWASHVDTSSLVMSAVALALHSPSLPGMSDVIETVSTGGMAMAVFDAVGSYLKAVGSDRAANVFMHHPLPASLQIMARRVARYSKTNHMYWLDLAGSHAPPVIPVLNPFAETTVRNTFKDPTAEVVRSVHCCAPVPIVVSKACSVLPSLGLVAACLSVLRSERGPSAPTPQTPVPEVVGVSSVPLPTQARRQGAREAMPLFWALPQRAVRIPRQAPALTCELAAFLPPYLFLAAGTGAAVTSPLVLSAMRYLQSQCAGLVIPRGMDACDWKREVNKVIPLLHAHASLASVSGTFSLRLVQYCRTALRAHLVPGTPWEGLPLSLLAVSAGIELCRIDTPGASLADVVQAALLEDGEDATPRFKLPRLVPPNLDLLPCPTLPPWCMGMWSKARTSSLTGCMSEIQMLTRMFT</sequence>
<gene>
    <name evidence="2" type="ORF">KIPB_000178</name>
</gene>
<feature type="compositionally biased region" description="Polar residues" evidence="1">
    <location>
        <begin position="139"/>
        <end position="151"/>
    </location>
</feature>
<dbReference type="Proteomes" id="UP000265618">
    <property type="component" value="Unassembled WGS sequence"/>
</dbReference>
<keyword evidence="3" id="KW-1185">Reference proteome</keyword>
<accession>A0A9K3CM53</accession>
<protein>
    <submittedName>
        <fullName evidence="2">Uncharacterized protein</fullName>
    </submittedName>
</protein>